<keyword evidence="2" id="KW-0812">Transmembrane</keyword>
<dbReference type="CDD" id="cd00882">
    <property type="entry name" value="Ras_like_GTPase"/>
    <property type="match status" value="1"/>
</dbReference>
<feature type="transmembrane region" description="Helical" evidence="2">
    <location>
        <begin position="383"/>
        <end position="404"/>
    </location>
</feature>
<keyword evidence="2" id="KW-1133">Transmembrane helix</keyword>
<accession>A0AAD3Y367</accession>
<feature type="compositionally biased region" description="Acidic residues" evidence="1">
    <location>
        <begin position="13"/>
        <end position="23"/>
    </location>
</feature>
<dbReference type="EMBL" id="BSYO01000030">
    <property type="protein sequence ID" value="GMH25830.1"/>
    <property type="molecule type" value="Genomic_DNA"/>
</dbReference>
<evidence type="ECO:0000313" key="3">
    <source>
        <dbReference type="EMBL" id="GMH25830.1"/>
    </source>
</evidence>
<dbReference type="PANTHER" id="PTHR14241:SF32">
    <property type="entry name" value="VWFA DOMAIN-CONTAINING PROTEIN-RELATED"/>
    <property type="match status" value="1"/>
</dbReference>
<dbReference type="InterPro" id="IPR027417">
    <property type="entry name" value="P-loop_NTPase"/>
</dbReference>
<protein>
    <recommendedName>
        <fullName evidence="5">P-loop containing nucleoside triphosphate hydrolases superfamily protein</fullName>
    </recommendedName>
</protein>
<dbReference type="Proteomes" id="UP001279734">
    <property type="component" value="Unassembled WGS sequence"/>
</dbReference>
<keyword evidence="2" id="KW-0472">Membrane</keyword>
<gene>
    <name evidence="3" type="ORF">Nepgr_027673</name>
</gene>
<reference evidence="3" key="1">
    <citation type="submission" date="2023-05" db="EMBL/GenBank/DDBJ databases">
        <title>Nepenthes gracilis genome sequencing.</title>
        <authorList>
            <person name="Fukushima K."/>
        </authorList>
    </citation>
    <scope>NUCLEOTIDE SEQUENCE</scope>
    <source>
        <strain evidence="3">SING2019-196</strain>
    </source>
</reference>
<evidence type="ECO:0000313" key="4">
    <source>
        <dbReference type="Proteomes" id="UP001279734"/>
    </source>
</evidence>
<evidence type="ECO:0000256" key="1">
    <source>
        <dbReference type="SAM" id="MobiDB-lite"/>
    </source>
</evidence>
<sequence length="451" mass="51942">MGGDKSSPRGSFLEDESSLDNDYPEISAFSRGGSRRKVEEDDSPKEPNWLDSIVADEMGLRSSCNTTEFDSNLRRRNAYKEILWSYDGLWTRNDRLPEARRKILSYSPGSWVEKVDGMKLSDYIIPKTTTLLLIGPRGSGKSSLVNRISRVFEDDKFAPERAQVSYNLCAEDGTYFIQEYMIPRGSTSFCLVDTRSLSDNFSENDKMLQFWMTKGVRHGELVSRTTDSSLLKTRLKCRGSLRARGYHERRKVDFVIFVVNGTSVLRSMNTEGDENTLCAQMLAKNFKCPYLSFQDDKPVVVVTHGDLLSIQDRARVRVYLGELLGVLPTKQIFDIPDDCEPSTDLAIVDMIRYSLEHADRNHLPRKGWLDGSRFLKIWGRLKALRWVFLVLLLVILISSTTAGHRHHRHIWPLRREFYMGWHADRPHENGETVSKSTIDWPSMRHLWLDMD</sequence>
<feature type="region of interest" description="Disordered" evidence="1">
    <location>
        <begin position="1"/>
        <end position="49"/>
    </location>
</feature>
<organism evidence="3 4">
    <name type="scientific">Nepenthes gracilis</name>
    <name type="common">Slender pitcher plant</name>
    <dbReference type="NCBI Taxonomy" id="150966"/>
    <lineage>
        <taxon>Eukaryota</taxon>
        <taxon>Viridiplantae</taxon>
        <taxon>Streptophyta</taxon>
        <taxon>Embryophyta</taxon>
        <taxon>Tracheophyta</taxon>
        <taxon>Spermatophyta</taxon>
        <taxon>Magnoliopsida</taxon>
        <taxon>eudicotyledons</taxon>
        <taxon>Gunneridae</taxon>
        <taxon>Pentapetalae</taxon>
        <taxon>Caryophyllales</taxon>
        <taxon>Nepenthaceae</taxon>
        <taxon>Nepenthes</taxon>
    </lineage>
</organism>
<dbReference type="AlphaFoldDB" id="A0AAD3Y367"/>
<evidence type="ECO:0008006" key="5">
    <source>
        <dbReference type="Google" id="ProtNLM"/>
    </source>
</evidence>
<comment type="caution">
    <text evidence="3">The sequence shown here is derived from an EMBL/GenBank/DDBJ whole genome shotgun (WGS) entry which is preliminary data.</text>
</comment>
<name>A0AAD3Y367_NEPGR</name>
<dbReference type="SUPFAM" id="SSF52540">
    <property type="entry name" value="P-loop containing nucleoside triphosphate hydrolases"/>
    <property type="match status" value="2"/>
</dbReference>
<dbReference type="PANTHER" id="PTHR14241">
    <property type="entry name" value="INTERFERON-INDUCED PROTEIN 44"/>
    <property type="match status" value="1"/>
</dbReference>
<proteinExistence type="predicted"/>
<dbReference type="Gene3D" id="3.40.50.300">
    <property type="entry name" value="P-loop containing nucleotide triphosphate hydrolases"/>
    <property type="match status" value="1"/>
</dbReference>
<keyword evidence="4" id="KW-1185">Reference proteome</keyword>
<evidence type="ECO:0000256" key="2">
    <source>
        <dbReference type="SAM" id="Phobius"/>
    </source>
</evidence>